<feature type="domain" description="PB1-like" evidence="2">
    <location>
        <begin position="334"/>
        <end position="430"/>
    </location>
</feature>
<dbReference type="InterPro" id="IPR017451">
    <property type="entry name" value="F-box-assoc_interact_dom"/>
</dbReference>
<dbReference type="InterPro" id="IPR058594">
    <property type="entry name" value="PB1-like_dom_pln"/>
</dbReference>
<evidence type="ECO:0000313" key="4">
    <source>
        <dbReference type="Proteomes" id="UP000245207"/>
    </source>
</evidence>
<dbReference type="PANTHER" id="PTHR31672:SF13">
    <property type="entry name" value="F-BOX PROTEIN CPR30-LIKE"/>
    <property type="match status" value="1"/>
</dbReference>
<dbReference type="Pfam" id="PF08268">
    <property type="entry name" value="FBA_3"/>
    <property type="match status" value="1"/>
</dbReference>
<evidence type="ECO:0000259" key="2">
    <source>
        <dbReference type="Pfam" id="PF26130"/>
    </source>
</evidence>
<accession>A0A2U1QK77</accession>
<dbReference type="NCBIfam" id="TIGR01640">
    <property type="entry name" value="F_box_assoc_1"/>
    <property type="match status" value="1"/>
</dbReference>
<dbReference type="AlphaFoldDB" id="A0A2U1QK77"/>
<protein>
    <submittedName>
        <fullName evidence="3">F-box domain-containing protein</fullName>
    </submittedName>
</protein>
<dbReference type="InterPro" id="IPR013187">
    <property type="entry name" value="F-box-assoc_dom_typ3"/>
</dbReference>
<name>A0A2U1QK77_ARTAN</name>
<proteinExistence type="predicted"/>
<gene>
    <name evidence="3" type="ORF">CTI12_AA019710</name>
</gene>
<dbReference type="PANTHER" id="PTHR31672">
    <property type="entry name" value="BNACNNG10540D PROTEIN"/>
    <property type="match status" value="1"/>
</dbReference>
<dbReference type="Pfam" id="PF26130">
    <property type="entry name" value="PB1-like"/>
    <property type="match status" value="1"/>
</dbReference>
<evidence type="ECO:0000259" key="1">
    <source>
        <dbReference type="Pfam" id="PF08268"/>
    </source>
</evidence>
<comment type="caution">
    <text evidence="3">The sequence shown here is derived from an EMBL/GenBank/DDBJ whole genome shotgun (WGS) entry which is preliminary data.</text>
</comment>
<organism evidence="3 4">
    <name type="scientific">Artemisia annua</name>
    <name type="common">Sweet wormwood</name>
    <dbReference type="NCBI Taxonomy" id="35608"/>
    <lineage>
        <taxon>Eukaryota</taxon>
        <taxon>Viridiplantae</taxon>
        <taxon>Streptophyta</taxon>
        <taxon>Embryophyta</taxon>
        <taxon>Tracheophyta</taxon>
        <taxon>Spermatophyta</taxon>
        <taxon>Magnoliopsida</taxon>
        <taxon>eudicotyledons</taxon>
        <taxon>Gunneridae</taxon>
        <taxon>Pentapetalae</taxon>
        <taxon>asterids</taxon>
        <taxon>campanulids</taxon>
        <taxon>Asterales</taxon>
        <taxon>Asteraceae</taxon>
        <taxon>Asteroideae</taxon>
        <taxon>Anthemideae</taxon>
        <taxon>Artemisiinae</taxon>
        <taxon>Artemisia</taxon>
    </lineage>
</organism>
<sequence length="471" mass="52755">MEFMKGSSLRFCLDNIVLGSCHGLLYTTIDHPYKGLTTLLILHPLRRGCYMLPPINIWSCMPPFNKQESYGLGFDICTNTYKMVCVVLQEQIWPTNFDMVSESLCTMVHDLGTDSWREIPQTPSYPITGEGIFANGCLHWLVSHLEYREPNEQRKVVWFDVTKEEFGLIDTPKYQAQGDWIYEALVELDGDVGLAYNNVGHSVDIWVLNKNEWVLHCRFDQKPPLPSDHYIKVLDLTVESPNDVNVGTTGNVDAMLCSSTLVTEHMKLVSCAVTSVNDPVNEPCPYRDAADGSISSDMVSNDVDEPVNLNKNESVGPNVEGLSSSLEPIVVFCLKINHGGAFTSPLKVRYKGGKVNWIDTIDSEKFSVVEVATMMQELGYENGSSGMDFFYKLRNSDLDSGLRKLETDKDALELMSHVSKYKVIDLYVDHCGSKNTKNVEPALLENVADLNVQKIQVLLLVADSLSLVDQE</sequence>
<feature type="domain" description="F-box associated beta-propeller type 3" evidence="1">
    <location>
        <begin position="20"/>
        <end position="216"/>
    </location>
</feature>
<reference evidence="3 4" key="1">
    <citation type="journal article" date="2018" name="Mol. Plant">
        <title>The genome of Artemisia annua provides insight into the evolution of Asteraceae family and artemisinin biosynthesis.</title>
        <authorList>
            <person name="Shen Q."/>
            <person name="Zhang L."/>
            <person name="Liao Z."/>
            <person name="Wang S."/>
            <person name="Yan T."/>
            <person name="Shi P."/>
            <person name="Liu M."/>
            <person name="Fu X."/>
            <person name="Pan Q."/>
            <person name="Wang Y."/>
            <person name="Lv Z."/>
            <person name="Lu X."/>
            <person name="Zhang F."/>
            <person name="Jiang W."/>
            <person name="Ma Y."/>
            <person name="Chen M."/>
            <person name="Hao X."/>
            <person name="Li L."/>
            <person name="Tang Y."/>
            <person name="Lv G."/>
            <person name="Zhou Y."/>
            <person name="Sun X."/>
            <person name="Brodelius P.E."/>
            <person name="Rose J.K.C."/>
            <person name="Tang K."/>
        </authorList>
    </citation>
    <scope>NUCLEOTIDE SEQUENCE [LARGE SCALE GENOMIC DNA]</scope>
    <source>
        <strain evidence="4">cv. Huhao1</strain>
        <tissue evidence="3">Leaf</tissue>
    </source>
</reference>
<evidence type="ECO:0000313" key="3">
    <source>
        <dbReference type="EMBL" id="PWA98378.1"/>
    </source>
</evidence>
<dbReference type="EMBL" id="PKPP01000069">
    <property type="protein sequence ID" value="PWA98378.1"/>
    <property type="molecule type" value="Genomic_DNA"/>
</dbReference>
<keyword evidence="4" id="KW-1185">Reference proteome</keyword>
<dbReference type="OrthoDB" id="691381at2759"/>
<dbReference type="InterPro" id="IPR050796">
    <property type="entry name" value="SCF_F-box_component"/>
</dbReference>
<dbReference type="Proteomes" id="UP000245207">
    <property type="component" value="Unassembled WGS sequence"/>
</dbReference>